<dbReference type="AlphaFoldDB" id="A0A3B0XPQ3"/>
<feature type="transmembrane region" description="Helical" evidence="1">
    <location>
        <begin position="54"/>
        <end position="75"/>
    </location>
</feature>
<evidence type="ECO:0000313" key="2">
    <source>
        <dbReference type="EMBL" id="VAW69541.1"/>
    </source>
</evidence>
<sequence length="127" mass="14806">MLNRVSRYNKYSTLLIKVILFSSLSTKLGLPLTISPVMHLSDNDKKLIEWFYPYTKYFLAFMLLLIIYLFGTVTYEKNLCASTCSSKGYFDSRYSPRGRFRKSECFCYTEEEASIKNKTMPGVKIDI</sequence>
<accession>A0A3B0XPQ3</accession>
<feature type="transmembrane region" description="Helical" evidence="1">
    <location>
        <begin position="12"/>
        <end position="34"/>
    </location>
</feature>
<dbReference type="EMBL" id="UOFJ01000443">
    <property type="protein sequence ID" value="VAW69541.1"/>
    <property type="molecule type" value="Genomic_DNA"/>
</dbReference>
<keyword evidence="1" id="KW-1133">Transmembrane helix</keyword>
<protein>
    <submittedName>
        <fullName evidence="2">Uncharacterized protein</fullName>
    </submittedName>
</protein>
<keyword evidence="1" id="KW-0472">Membrane</keyword>
<proteinExistence type="predicted"/>
<gene>
    <name evidence="2" type="ORF">MNBD_GAMMA10-2569</name>
</gene>
<keyword evidence="1" id="KW-0812">Transmembrane</keyword>
<reference evidence="2" key="1">
    <citation type="submission" date="2018-06" db="EMBL/GenBank/DDBJ databases">
        <authorList>
            <person name="Zhirakovskaya E."/>
        </authorList>
    </citation>
    <scope>NUCLEOTIDE SEQUENCE</scope>
</reference>
<organism evidence="2">
    <name type="scientific">hydrothermal vent metagenome</name>
    <dbReference type="NCBI Taxonomy" id="652676"/>
    <lineage>
        <taxon>unclassified sequences</taxon>
        <taxon>metagenomes</taxon>
        <taxon>ecological metagenomes</taxon>
    </lineage>
</organism>
<evidence type="ECO:0000256" key="1">
    <source>
        <dbReference type="SAM" id="Phobius"/>
    </source>
</evidence>
<name>A0A3B0XPQ3_9ZZZZ</name>